<dbReference type="AlphaFoldDB" id="A0AAD8SPW2"/>
<dbReference type="PANTHER" id="PTHR32295">
    <property type="entry name" value="IQ-DOMAIN 5-RELATED"/>
    <property type="match status" value="1"/>
</dbReference>
<feature type="compositionally biased region" description="Low complexity" evidence="4">
    <location>
        <begin position="396"/>
        <end position="411"/>
    </location>
</feature>
<dbReference type="PROSITE" id="PS50096">
    <property type="entry name" value="IQ"/>
    <property type="match status" value="2"/>
</dbReference>
<dbReference type="Pfam" id="PF00612">
    <property type="entry name" value="IQ"/>
    <property type="match status" value="2"/>
</dbReference>
<comment type="subunit">
    <text evidence="3">Binds to multiple calmodulin (CaM) in the presence of Ca(2+) and CaM-like proteins.</text>
</comment>
<dbReference type="SMART" id="SM00015">
    <property type="entry name" value="IQ"/>
    <property type="match status" value="2"/>
</dbReference>
<comment type="caution">
    <text evidence="6">The sequence shown here is derived from an EMBL/GenBank/DDBJ whole genome shotgun (WGS) entry which is preliminary data.</text>
</comment>
<dbReference type="InterPro" id="IPR025064">
    <property type="entry name" value="DUF4005"/>
</dbReference>
<dbReference type="GO" id="GO:0005516">
    <property type="term" value="F:calmodulin binding"/>
    <property type="evidence" value="ECO:0007669"/>
    <property type="project" value="UniProtKB-KW"/>
</dbReference>
<feature type="domain" description="DUF4005" evidence="5">
    <location>
        <begin position="357"/>
        <end position="446"/>
    </location>
</feature>
<feature type="compositionally biased region" description="Basic residues" evidence="4">
    <location>
        <begin position="121"/>
        <end position="131"/>
    </location>
</feature>
<dbReference type="CDD" id="cd23767">
    <property type="entry name" value="IQCD"/>
    <property type="match status" value="1"/>
</dbReference>
<feature type="region of interest" description="Disordered" evidence="4">
    <location>
        <begin position="91"/>
        <end position="153"/>
    </location>
</feature>
<dbReference type="Proteomes" id="UP001231189">
    <property type="component" value="Unassembled WGS sequence"/>
</dbReference>
<keyword evidence="1" id="KW-0112">Calmodulin-binding</keyword>
<comment type="similarity">
    <text evidence="2">Belongs to the IQD family.</text>
</comment>
<sequence length="510" mass="55770">MRRSDRPPSAIARQLPRLTADTLYCFELQSRARQGWLAGWLVGDPDCLHCIGFFLAPGSTYTYQFCCHVHRSKALAMGKAGRWLRSILAGKKDGGRRRGNKQGQCDATPLAELPAASSPREKKRWSFRKPGKAATPPPSTPEPSAAGGVSVSVSERELEQSKHAVAVAVATAVATDAAVAAAAAVIRLTAAEAEDELYACPIEEAAASKIQATFRGYLARKALCALRGLVKLQALIRGQLVRKQAHATLRRMQALLMAQTRLRAQRMRMIEDDDGYTANVATTVERRSPQHPRRRRSYEMDRSGEEHAKIVEMDTWGPPRPGRSSCSVATSESRERRQAEYYGAAQCSPAPSAAFTEHFEYLEPATARVGPYVPASVDDDGESVSDFFPNYMANTQSSRAKARSQSAPRQRPYSPSPLDRQPSRRRGGAAPVPRSVKMQRSSSHVGVPSSAAGDYAQYQHQYHPWPVKLDRSSVSLKGSECGSTSSVLTAATTVGYCRSLVGFEVQRSQY</sequence>
<evidence type="ECO:0000259" key="5">
    <source>
        <dbReference type="Pfam" id="PF13178"/>
    </source>
</evidence>
<accession>A0AAD8SPW2</accession>
<evidence type="ECO:0000256" key="3">
    <source>
        <dbReference type="ARBA" id="ARBA00024378"/>
    </source>
</evidence>
<dbReference type="Pfam" id="PF13178">
    <property type="entry name" value="DUF4005"/>
    <property type="match status" value="1"/>
</dbReference>
<evidence type="ECO:0000256" key="1">
    <source>
        <dbReference type="ARBA" id="ARBA00022860"/>
    </source>
</evidence>
<keyword evidence="7" id="KW-1185">Reference proteome</keyword>
<dbReference type="Gene3D" id="1.20.5.190">
    <property type="match status" value="1"/>
</dbReference>
<feature type="compositionally biased region" description="Basic and acidic residues" evidence="4">
    <location>
        <begin position="297"/>
        <end position="306"/>
    </location>
</feature>
<feature type="region of interest" description="Disordered" evidence="4">
    <location>
        <begin position="285"/>
        <end position="306"/>
    </location>
</feature>
<gene>
    <name evidence="6" type="ORF">QYE76_049858</name>
</gene>
<proteinExistence type="inferred from homology"/>
<reference evidence="6" key="1">
    <citation type="submission" date="2023-07" db="EMBL/GenBank/DDBJ databases">
        <title>A chromosome-level genome assembly of Lolium multiflorum.</title>
        <authorList>
            <person name="Chen Y."/>
            <person name="Copetti D."/>
            <person name="Kolliker R."/>
            <person name="Studer B."/>
        </authorList>
    </citation>
    <scope>NUCLEOTIDE SEQUENCE</scope>
    <source>
        <strain evidence="6">02402/16</strain>
        <tissue evidence="6">Leaf</tissue>
    </source>
</reference>
<organism evidence="6 7">
    <name type="scientific">Lolium multiflorum</name>
    <name type="common">Italian ryegrass</name>
    <name type="synonym">Lolium perenne subsp. multiflorum</name>
    <dbReference type="NCBI Taxonomy" id="4521"/>
    <lineage>
        <taxon>Eukaryota</taxon>
        <taxon>Viridiplantae</taxon>
        <taxon>Streptophyta</taxon>
        <taxon>Embryophyta</taxon>
        <taxon>Tracheophyta</taxon>
        <taxon>Spermatophyta</taxon>
        <taxon>Magnoliopsida</taxon>
        <taxon>Liliopsida</taxon>
        <taxon>Poales</taxon>
        <taxon>Poaceae</taxon>
        <taxon>BOP clade</taxon>
        <taxon>Pooideae</taxon>
        <taxon>Poodae</taxon>
        <taxon>Poeae</taxon>
        <taxon>Poeae Chloroplast Group 2 (Poeae type)</taxon>
        <taxon>Loliodinae</taxon>
        <taxon>Loliinae</taxon>
        <taxon>Lolium</taxon>
    </lineage>
</organism>
<evidence type="ECO:0000256" key="4">
    <source>
        <dbReference type="SAM" id="MobiDB-lite"/>
    </source>
</evidence>
<dbReference type="PANTHER" id="PTHR32295:SF285">
    <property type="entry name" value="OS10G0420200 PROTEIN"/>
    <property type="match status" value="1"/>
</dbReference>
<evidence type="ECO:0000313" key="6">
    <source>
        <dbReference type="EMBL" id="KAK1661699.1"/>
    </source>
</evidence>
<name>A0AAD8SPW2_LOLMU</name>
<dbReference type="InterPro" id="IPR000048">
    <property type="entry name" value="IQ_motif_EF-hand-BS"/>
</dbReference>
<evidence type="ECO:0000256" key="2">
    <source>
        <dbReference type="ARBA" id="ARBA00024341"/>
    </source>
</evidence>
<evidence type="ECO:0000313" key="7">
    <source>
        <dbReference type="Proteomes" id="UP001231189"/>
    </source>
</evidence>
<feature type="region of interest" description="Disordered" evidence="4">
    <location>
        <begin position="395"/>
        <end position="450"/>
    </location>
</feature>
<feature type="compositionally biased region" description="Low complexity" evidence="4">
    <location>
        <begin position="142"/>
        <end position="153"/>
    </location>
</feature>
<dbReference type="EMBL" id="JAUUTY010000003">
    <property type="protein sequence ID" value="KAK1661699.1"/>
    <property type="molecule type" value="Genomic_DNA"/>
</dbReference>
<protein>
    <recommendedName>
        <fullName evidence="5">DUF4005 domain-containing protein</fullName>
    </recommendedName>
</protein>